<evidence type="ECO:0000256" key="1">
    <source>
        <dbReference type="SAM" id="SignalP"/>
    </source>
</evidence>
<proteinExistence type="predicted"/>
<sequence>MFLKKIVLISTIITSSLALAYDPTTPSYYLTKELCAEYYADCIDVYGSAGSGGMSECGNSLNTCITTGDWNPPNLPVPSSDRLLNLFSSETREATTRYTTA</sequence>
<reference evidence="2 3" key="1">
    <citation type="submission" date="2019-09" db="EMBL/GenBank/DDBJ databases">
        <title>Non-baumannii Acinetobacter spp. carrying blaNDM-1 isolated in China.</title>
        <authorList>
            <person name="Cui C."/>
            <person name="Chen C."/>
            <person name="Sun J."/>
            <person name="Liu Y."/>
        </authorList>
    </citation>
    <scope>NUCLEOTIDE SEQUENCE [LARGE SCALE GENOMIC DNA]</scope>
    <source>
        <strain evidence="2 3">B18</strain>
        <plasmid evidence="3">pb18-6</plasmid>
    </source>
</reference>
<dbReference type="AlphaFoldDB" id="A0A6C0Y7P9"/>
<name>A0A6C0Y7P9_9GAMM</name>
<dbReference type="Proteomes" id="UP000503440">
    <property type="component" value="Plasmid pB18-6"/>
</dbReference>
<dbReference type="EMBL" id="CP044461">
    <property type="protein sequence ID" value="QIC72198.1"/>
    <property type="molecule type" value="Genomic_DNA"/>
</dbReference>
<evidence type="ECO:0000313" key="3">
    <source>
        <dbReference type="Proteomes" id="UP000503440"/>
    </source>
</evidence>
<evidence type="ECO:0008006" key="4">
    <source>
        <dbReference type="Google" id="ProtNLM"/>
    </source>
</evidence>
<geneLocation type="plasmid" evidence="3">
    <name>pb18-6</name>
</geneLocation>
<dbReference type="RefSeq" id="WP_163146733.1">
    <property type="nucleotide sequence ID" value="NZ_CP044461.1"/>
</dbReference>
<evidence type="ECO:0000313" key="2">
    <source>
        <dbReference type="EMBL" id="QIC72198.1"/>
    </source>
</evidence>
<feature type="signal peptide" evidence="1">
    <location>
        <begin position="1"/>
        <end position="20"/>
    </location>
</feature>
<gene>
    <name evidence="2" type="ORF">FSC09_17735</name>
</gene>
<protein>
    <recommendedName>
        <fullName evidence="4">DUF3551 domain-containing protein</fullName>
    </recommendedName>
</protein>
<keyword evidence="1" id="KW-0732">Signal</keyword>
<organism evidence="2 3">
    <name type="scientific">Acinetobacter indicus</name>
    <dbReference type="NCBI Taxonomy" id="756892"/>
    <lineage>
        <taxon>Bacteria</taxon>
        <taxon>Pseudomonadati</taxon>
        <taxon>Pseudomonadota</taxon>
        <taxon>Gammaproteobacteria</taxon>
        <taxon>Moraxellales</taxon>
        <taxon>Moraxellaceae</taxon>
        <taxon>Acinetobacter</taxon>
    </lineage>
</organism>
<feature type="chain" id="PRO_5025470901" description="DUF3551 domain-containing protein" evidence="1">
    <location>
        <begin position="21"/>
        <end position="101"/>
    </location>
</feature>
<accession>A0A6C0Y7P9</accession>
<keyword evidence="2" id="KW-0614">Plasmid</keyword>